<proteinExistence type="predicted"/>
<evidence type="ECO:0000313" key="2">
    <source>
        <dbReference type="EMBL" id="RSI59581.1"/>
    </source>
</evidence>
<gene>
    <name evidence="2" type="ORF">D8865_08910</name>
</gene>
<accession>A0A3R9JI69</accession>
<keyword evidence="1" id="KW-1133">Transmembrane helix</keyword>
<evidence type="ECO:0000256" key="1">
    <source>
        <dbReference type="SAM" id="Phobius"/>
    </source>
</evidence>
<evidence type="ECO:0000313" key="3">
    <source>
        <dbReference type="Proteomes" id="UP000278653"/>
    </source>
</evidence>
<organism evidence="2 3">
    <name type="scientific">Streptococcus mitis</name>
    <dbReference type="NCBI Taxonomy" id="28037"/>
    <lineage>
        <taxon>Bacteria</taxon>
        <taxon>Bacillati</taxon>
        <taxon>Bacillota</taxon>
        <taxon>Bacilli</taxon>
        <taxon>Lactobacillales</taxon>
        <taxon>Streptococcaceae</taxon>
        <taxon>Streptococcus</taxon>
        <taxon>Streptococcus mitis group</taxon>
    </lineage>
</organism>
<name>A0A3R9JI69_STRMT</name>
<feature type="transmembrane region" description="Helical" evidence="1">
    <location>
        <begin position="23"/>
        <end position="46"/>
    </location>
</feature>
<dbReference type="AlphaFoldDB" id="A0A3R9JI69"/>
<reference evidence="2 3" key="1">
    <citation type="submission" date="2018-11" db="EMBL/GenBank/DDBJ databases">
        <title>Species Designations Belie Phenotypic and Genotypic Heterogeneity in Oral Streptococci.</title>
        <authorList>
            <person name="Velsko I."/>
        </authorList>
    </citation>
    <scope>NUCLEOTIDE SEQUENCE [LARGE SCALE GENOMIC DNA]</scope>
    <source>
        <strain evidence="2 3">BCC15</strain>
    </source>
</reference>
<sequence>MTSAFELYYKIQKRIHNTRTLHLLNLLAMAGQVGFVFGGFMAYSFHIKELVARYGKEIVLLGFMPYIFVGIAVVIILLVLGKKRSIFLTLLLVFLPTALLTESGMNAALFVAIAYIIRKIEQGHRQMIVSAVSGFSEKYSPLYEKRLANKQKYKEYFQAYMLLDFFDAEDFILIDEKDEKYTYKKFGIYERRLTRTFKIKGVWGKVTVTDDLYIAPQKRSIWTRLRKGVRYFG</sequence>
<keyword evidence="1" id="KW-0812">Transmembrane</keyword>
<protein>
    <submittedName>
        <fullName evidence="2">Uncharacterized protein</fullName>
    </submittedName>
</protein>
<feature type="transmembrane region" description="Helical" evidence="1">
    <location>
        <begin position="86"/>
        <end position="117"/>
    </location>
</feature>
<dbReference type="EMBL" id="RJNH01000013">
    <property type="protein sequence ID" value="RSI59581.1"/>
    <property type="molecule type" value="Genomic_DNA"/>
</dbReference>
<dbReference type="Proteomes" id="UP000278653">
    <property type="component" value="Unassembled WGS sequence"/>
</dbReference>
<feature type="transmembrane region" description="Helical" evidence="1">
    <location>
        <begin position="58"/>
        <end position="80"/>
    </location>
</feature>
<keyword evidence="1" id="KW-0472">Membrane</keyword>
<comment type="caution">
    <text evidence="2">The sequence shown here is derived from an EMBL/GenBank/DDBJ whole genome shotgun (WGS) entry which is preliminary data.</text>
</comment>